<dbReference type="AlphaFoldDB" id="A0AAE0LFH9"/>
<protein>
    <submittedName>
        <fullName evidence="1">Uncharacterized protein</fullName>
    </submittedName>
</protein>
<organism evidence="1 2">
    <name type="scientific">Cymbomonas tetramitiformis</name>
    <dbReference type="NCBI Taxonomy" id="36881"/>
    <lineage>
        <taxon>Eukaryota</taxon>
        <taxon>Viridiplantae</taxon>
        <taxon>Chlorophyta</taxon>
        <taxon>Pyramimonadophyceae</taxon>
        <taxon>Pyramimonadales</taxon>
        <taxon>Pyramimonadaceae</taxon>
        <taxon>Cymbomonas</taxon>
    </lineage>
</organism>
<gene>
    <name evidence="1" type="ORF">CYMTET_9060</name>
</gene>
<sequence>MHFMTLVDATAHQVHPDHAATLACYEPVSEAEVRARAVVDFADVAMACRMLEGAFGDTVEVTVEQRQQFAQLKWELQTRGDRLREEMIRWLNNLAQDDLSHLQESHPPDTSASLTHAVVPGSEVEGFHTHAIFRAAEEEDGGR</sequence>
<dbReference type="Proteomes" id="UP001190700">
    <property type="component" value="Unassembled WGS sequence"/>
</dbReference>
<proteinExistence type="predicted"/>
<reference evidence="1 2" key="1">
    <citation type="journal article" date="2015" name="Genome Biol. Evol.">
        <title>Comparative Genomics of a Bacterivorous Green Alga Reveals Evolutionary Causalities and Consequences of Phago-Mixotrophic Mode of Nutrition.</title>
        <authorList>
            <person name="Burns J.A."/>
            <person name="Paasch A."/>
            <person name="Narechania A."/>
            <person name="Kim E."/>
        </authorList>
    </citation>
    <scope>NUCLEOTIDE SEQUENCE [LARGE SCALE GENOMIC DNA]</scope>
    <source>
        <strain evidence="1 2">PLY_AMNH</strain>
    </source>
</reference>
<dbReference type="EMBL" id="LGRX02002955">
    <property type="protein sequence ID" value="KAK3283232.1"/>
    <property type="molecule type" value="Genomic_DNA"/>
</dbReference>
<comment type="caution">
    <text evidence="1">The sequence shown here is derived from an EMBL/GenBank/DDBJ whole genome shotgun (WGS) entry which is preliminary data.</text>
</comment>
<evidence type="ECO:0000313" key="2">
    <source>
        <dbReference type="Proteomes" id="UP001190700"/>
    </source>
</evidence>
<evidence type="ECO:0000313" key="1">
    <source>
        <dbReference type="EMBL" id="KAK3283232.1"/>
    </source>
</evidence>
<name>A0AAE0LFH9_9CHLO</name>
<keyword evidence="2" id="KW-1185">Reference proteome</keyword>
<accession>A0AAE0LFH9</accession>